<accession>A0A8S5SXH8</accession>
<evidence type="ECO:0000256" key="1">
    <source>
        <dbReference type="SAM" id="Coils"/>
    </source>
</evidence>
<organism evidence="2">
    <name type="scientific">Siphoviridae sp. ct4SH8</name>
    <dbReference type="NCBI Taxonomy" id="2827776"/>
    <lineage>
        <taxon>Viruses</taxon>
        <taxon>Duplodnaviria</taxon>
        <taxon>Heunggongvirae</taxon>
        <taxon>Uroviricota</taxon>
        <taxon>Caudoviricetes</taxon>
    </lineage>
</organism>
<evidence type="ECO:0000313" key="2">
    <source>
        <dbReference type="EMBL" id="DAF55804.1"/>
    </source>
</evidence>
<protein>
    <submittedName>
        <fullName evidence="2">Cytadhesin P30/P32</fullName>
    </submittedName>
</protein>
<keyword evidence="1" id="KW-0175">Coiled coil</keyword>
<feature type="coiled-coil region" evidence="1">
    <location>
        <begin position="16"/>
        <end position="57"/>
    </location>
</feature>
<proteinExistence type="predicted"/>
<name>A0A8S5SXH8_9CAUD</name>
<sequence length="263" mass="30381">MVGIIVFLAIVVFIICAAINDKKKQEEAAQKEARKKAQEEQEKRKLEQQTAQKIQAAISRVDQSDFYKKLIVDLREYIQKDMQIYLKKTYREYIKTPGAIPSQFASFSDIEKNLSIILGDIEIMPSGIHYAHHTGVFLLQSDPSDGLCDIQVDFAKNGYSNMDPFQTWALAQKMSDDLGYRVTSYYVPNGTDDRSCENTRMDVIAIRYLKMVQEYSQTTYSRGWTSPVHIRINPYFVTDYLKQYILSEIRLLQNSSVSYKSPF</sequence>
<dbReference type="EMBL" id="BK032700">
    <property type="protein sequence ID" value="DAF55804.1"/>
    <property type="molecule type" value="Genomic_DNA"/>
</dbReference>
<reference evidence="2" key="1">
    <citation type="journal article" date="2021" name="Proc. Natl. Acad. Sci. U.S.A.">
        <title>A Catalog of Tens of Thousands of Viruses from Human Metagenomes Reveals Hidden Associations with Chronic Diseases.</title>
        <authorList>
            <person name="Tisza M.J."/>
            <person name="Buck C.B."/>
        </authorList>
    </citation>
    <scope>NUCLEOTIDE SEQUENCE</scope>
    <source>
        <strain evidence="2">Ct4SH8</strain>
    </source>
</reference>